<dbReference type="OrthoDB" id="160599at2157"/>
<evidence type="ECO:0000256" key="1">
    <source>
        <dbReference type="SAM" id="MobiDB-lite"/>
    </source>
</evidence>
<feature type="compositionally biased region" description="Basic and acidic residues" evidence="1">
    <location>
        <begin position="194"/>
        <end position="267"/>
    </location>
</feature>
<reference evidence="2 3" key="1">
    <citation type="submission" date="2018-10" db="EMBL/GenBank/DDBJ databases">
        <title>Natronolimnobius sp. XQ-INN 246 isolated from Inner Mongolia Autonomous Region of China.</title>
        <authorList>
            <person name="Xue Q."/>
        </authorList>
    </citation>
    <scope>NUCLEOTIDE SEQUENCE [LARGE SCALE GENOMIC DNA]</scope>
    <source>
        <strain evidence="2 3">XQ-INN 246</strain>
    </source>
</reference>
<organism evidence="2 3">
    <name type="scientific">Salinadaptatus halalkaliphilus</name>
    <dbReference type="NCBI Taxonomy" id="2419781"/>
    <lineage>
        <taxon>Archaea</taxon>
        <taxon>Methanobacteriati</taxon>
        <taxon>Methanobacteriota</taxon>
        <taxon>Stenosarchaea group</taxon>
        <taxon>Halobacteria</taxon>
        <taxon>Halobacteriales</taxon>
        <taxon>Natrialbaceae</taxon>
        <taxon>Salinadaptatus</taxon>
    </lineage>
</organism>
<proteinExistence type="predicted"/>
<keyword evidence="3" id="KW-1185">Reference proteome</keyword>
<protein>
    <submittedName>
        <fullName evidence="2">Uncharacterized protein</fullName>
    </submittedName>
</protein>
<evidence type="ECO:0000313" key="2">
    <source>
        <dbReference type="EMBL" id="THE66726.1"/>
    </source>
</evidence>
<gene>
    <name evidence="2" type="ORF">D8Y22_00965</name>
</gene>
<comment type="caution">
    <text evidence="2">The sequence shown here is derived from an EMBL/GenBank/DDBJ whole genome shotgun (WGS) entry which is preliminary data.</text>
</comment>
<feature type="region of interest" description="Disordered" evidence="1">
    <location>
        <begin position="187"/>
        <end position="267"/>
    </location>
</feature>
<sequence>MHDSDDSPSVTRRRLLRASAVTIGASAVGTGQASANPDGALGGALERDCPDATLRPSMGHCRGASFEGCANDHPATLELQAAVEETLTERYPDAGALAEAGFKPYFDTLDLGDEDGWSHWLSPDYIGDDAVLDPARPESVLVDNDSWRSIGVMFIATRGGEPIEAPPVYEAGDDGFEVPDAATAAPIDVTADGPGHDHHGDGHHDEQPPTDHGDHHDGHDHDGHDPDDHHDGHHSGDGEGHSEGNHDHSEDGHGHSENGHGHDHPDGDPDRCSPWHYHAGLPGRFAWWFYQQVYGRSYADGDLELPCRTPCMMHVWTVDHPEGVYAHDGPPAASRDYPPADDPDLETDAEPGEDTLSWETLPDDLEPDRRPEELSWLGPF</sequence>
<dbReference type="AlphaFoldDB" id="A0A4S3TQY8"/>
<feature type="compositionally biased region" description="Acidic residues" evidence="1">
    <location>
        <begin position="339"/>
        <end position="353"/>
    </location>
</feature>
<feature type="region of interest" description="Disordered" evidence="1">
    <location>
        <begin position="327"/>
        <end position="380"/>
    </location>
</feature>
<dbReference type="RefSeq" id="WP_141462682.1">
    <property type="nucleotide sequence ID" value="NZ_RBZW01000003.1"/>
</dbReference>
<accession>A0A4S3TQY8</accession>
<name>A0A4S3TQY8_9EURY</name>
<dbReference type="PROSITE" id="PS51318">
    <property type="entry name" value="TAT"/>
    <property type="match status" value="1"/>
</dbReference>
<evidence type="ECO:0000313" key="3">
    <source>
        <dbReference type="Proteomes" id="UP000318864"/>
    </source>
</evidence>
<dbReference type="Proteomes" id="UP000318864">
    <property type="component" value="Unassembled WGS sequence"/>
</dbReference>
<dbReference type="EMBL" id="RBZW01000003">
    <property type="protein sequence ID" value="THE66726.1"/>
    <property type="molecule type" value="Genomic_DNA"/>
</dbReference>
<dbReference type="InterPro" id="IPR006311">
    <property type="entry name" value="TAT_signal"/>
</dbReference>